<gene>
    <name evidence="1" type="ORF">MST27_04740</name>
</gene>
<evidence type="ECO:0000313" key="1">
    <source>
        <dbReference type="EMBL" id="MCJ0972672.1"/>
    </source>
</evidence>
<name>A0A9X1W102_9GAMM</name>
<reference evidence="1" key="1">
    <citation type="submission" date="2022-03" db="EMBL/GenBank/DDBJ databases">
        <title>Pseudomonas marianensis sp. nov., a marine bacterium isolated from deep-sea sediments of the Mariana Trench.</title>
        <authorList>
            <person name="Wei Y."/>
        </authorList>
    </citation>
    <scope>NUCLEOTIDE SEQUENCE</scope>
    <source>
        <strain evidence="1">PS1</strain>
    </source>
</reference>
<dbReference type="RefSeq" id="WP_243604855.1">
    <property type="nucleotide sequence ID" value="NZ_JALGRD010000002.1"/>
</dbReference>
<comment type="caution">
    <text evidence="1">The sequence shown here is derived from an EMBL/GenBank/DDBJ whole genome shotgun (WGS) entry which is preliminary data.</text>
</comment>
<dbReference type="AlphaFoldDB" id="A0A9X1W102"/>
<dbReference type="Proteomes" id="UP001139682">
    <property type="component" value="Unassembled WGS sequence"/>
</dbReference>
<dbReference type="EMBL" id="JALGRD010000002">
    <property type="protein sequence ID" value="MCJ0972672.1"/>
    <property type="molecule type" value="Genomic_DNA"/>
</dbReference>
<organism evidence="1 2">
    <name type="scientific">Stutzerimonas marianensis</name>
    <dbReference type="NCBI Taxonomy" id="2929513"/>
    <lineage>
        <taxon>Bacteria</taxon>
        <taxon>Pseudomonadati</taxon>
        <taxon>Pseudomonadota</taxon>
        <taxon>Gammaproteobacteria</taxon>
        <taxon>Pseudomonadales</taxon>
        <taxon>Pseudomonadaceae</taxon>
        <taxon>Stutzerimonas</taxon>
    </lineage>
</organism>
<accession>A0A9X1W102</accession>
<keyword evidence="2" id="KW-1185">Reference proteome</keyword>
<protein>
    <submittedName>
        <fullName evidence="1">Uncharacterized protein</fullName>
    </submittedName>
</protein>
<evidence type="ECO:0000313" key="2">
    <source>
        <dbReference type="Proteomes" id="UP001139682"/>
    </source>
</evidence>
<proteinExistence type="predicted"/>
<sequence length="721" mass="76226">MTFNTRNNVPSTDPRDLYDNAENLDKLVNGGDPFYADRKGVLRQSWAGMENDFDTSQEGRENAFTLSQADKESRFQAFLVSSGYVSKGDYAAGVVLIERNEYVAVDAATTGTTAGLYRPGPGATLPLTLTGTWATDETSLVLLGDDVLRQELAGPDGAVMVGIAPGVTLDALFDDEDLNNGATIVARSYRSIPTIADLRTTVGRYNGDQAFLLGHTQPGYGGGPWRWDASSVAADNNGTIVGSGTGRWVRQAPIPCSYDFGALPGVDATDATNAMLASLSTFATCRINSGLTHDGTVNIVKDGTNIIGDGKYSARVKFLHATKSVSVQAEYCHMEQGGWIGPISSGTGSGHYLFVDDRTTKTADFDFDIENSFVGFCGKLVNAKGRGVKLKQNDIVYVLDGVLEITPPLEADFVAGTADFSQYTTGFRTYEITGNRIHEVYGPLVMNSGNNAANVRGFVVAGNNGDAKAKMWDGYMRDVVFGPNNFNYCGSNVGGTTLFAATGIDNVEIRGNFAGMDAFTTSGGTAFSARSIEYGLICSGPCIGLTVDVSYKNLLREFVLLQNGGTRLDITLNGDRPSLSTSGAVVSLVGATCNGVRVSGTLRNTDPGTQFIPVRRVGAIDVNQHDLSALNISGGNFLRHNFLAAQAAENGSYAYGYVGDGAASKAITTPFPPKSVQFFYGTSAAMGSIDFSLSGLTLTATGFTVSGTLNTSGTVYKFVAS</sequence>